<evidence type="ECO:0000313" key="1">
    <source>
        <dbReference type="EMBL" id="MBW4666475.1"/>
    </source>
</evidence>
<dbReference type="Proteomes" id="UP000729701">
    <property type="component" value="Unassembled WGS sequence"/>
</dbReference>
<dbReference type="AlphaFoldDB" id="A0A951QL27"/>
<proteinExistence type="predicted"/>
<comment type="caution">
    <text evidence="1">The sequence shown here is derived from an EMBL/GenBank/DDBJ whole genome shotgun (WGS) entry which is preliminary data.</text>
</comment>
<accession>A0A951QL27</accession>
<sequence length="191" mass="21834">MSTRKVIGTIRRIDGSPRKYAKVTFRRVVGSYTFDAQYPADICQVTTDSFGRFSCILWCNTESEAGETLYECLFEGDRFKFSLPVGVGDIDLSSLRAMGSHVNDPKHETVLEYINSQIALYRGGEYYQYFYPGINEKIFTLTNPVTSPEKSQIFLNGLKQQFGTDYNIDANLINWIAEISLSPEYLLEVYY</sequence>
<gene>
    <name evidence="1" type="ORF">KME60_03265</name>
</gene>
<name>A0A951QL27_9CYAN</name>
<organism evidence="1 2">
    <name type="scientific">Cyanomargarita calcarea GSE-NOS-MK-12-04C</name>
    <dbReference type="NCBI Taxonomy" id="2839659"/>
    <lineage>
        <taxon>Bacteria</taxon>
        <taxon>Bacillati</taxon>
        <taxon>Cyanobacteriota</taxon>
        <taxon>Cyanophyceae</taxon>
        <taxon>Nostocales</taxon>
        <taxon>Cyanomargaritaceae</taxon>
        <taxon>Cyanomargarita</taxon>
    </lineage>
</organism>
<evidence type="ECO:0000313" key="2">
    <source>
        <dbReference type="Proteomes" id="UP000729701"/>
    </source>
</evidence>
<protein>
    <submittedName>
        <fullName evidence="1">Uncharacterized protein</fullName>
    </submittedName>
</protein>
<dbReference type="EMBL" id="JAHHGZ010000003">
    <property type="protein sequence ID" value="MBW4666475.1"/>
    <property type="molecule type" value="Genomic_DNA"/>
</dbReference>
<reference evidence="1" key="2">
    <citation type="journal article" date="2022" name="Microbiol. Resour. Announc.">
        <title>Metagenome Sequencing to Explore Phylogenomics of Terrestrial Cyanobacteria.</title>
        <authorList>
            <person name="Ward R.D."/>
            <person name="Stajich J.E."/>
            <person name="Johansen J.R."/>
            <person name="Huntemann M."/>
            <person name="Clum A."/>
            <person name="Foster B."/>
            <person name="Foster B."/>
            <person name="Roux S."/>
            <person name="Palaniappan K."/>
            <person name="Varghese N."/>
            <person name="Mukherjee S."/>
            <person name="Reddy T.B.K."/>
            <person name="Daum C."/>
            <person name="Copeland A."/>
            <person name="Chen I.A."/>
            <person name="Ivanova N.N."/>
            <person name="Kyrpides N.C."/>
            <person name="Shapiro N."/>
            <person name="Eloe-Fadrosh E.A."/>
            <person name="Pietrasiak N."/>
        </authorList>
    </citation>
    <scope>NUCLEOTIDE SEQUENCE</scope>
    <source>
        <strain evidence="1">GSE-NOS-MK-12-04C</strain>
    </source>
</reference>
<reference evidence="1" key="1">
    <citation type="submission" date="2021-05" db="EMBL/GenBank/DDBJ databases">
        <authorList>
            <person name="Pietrasiak N."/>
            <person name="Ward R."/>
            <person name="Stajich J.E."/>
            <person name="Kurbessoian T."/>
        </authorList>
    </citation>
    <scope>NUCLEOTIDE SEQUENCE</scope>
    <source>
        <strain evidence="1">GSE-NOS-MK-12-04C</strain>
    </source>
</reference>